<keyword evidence="10" id="KW-1185">Reference proteome</keyword>
<dbReference type="PROSITE" id="PS51671">
    <property type="entry name" value="ACT"/>
    <property type="match status" value="1"/>
</dbReference>
<dbReference type="GO" id="GO:0005886">
    <property type="term" value="C:plasma membrane"/>
    <property type="evidence" value="ECO:0007669"/>
    <property type="project" value="TreeGrafter"/>
</dbReference>
<dbReference type="EMBL" id="CP002771">
    <property type="protein sequence ID" value="AEF55681.1"/>
    <property type="molecule type" value="Genomic_DNA"/>
</dbReference>
<dbReference type="GO" id="GO:0015969">
    <property type="term" value="P:guanosine tetraphosphate metabolic process"/>
    <property type="evidence" value="ECO:0007669"/>
    <property type="project" value="InterPro"/>
</dbReference>
<evidence type="ECO:0000256" key="1">
    <source>
        <dbReference type="ARBA" id="ARBA00019852"/>
    </source>
</evidence>
<dbReference type="InterPro" id="IPR012675">
    <property type="entry name" value="Beta-grasp_dom_sf"/>
</dbReference>
<dbReference type="InterPro" id="IPR002912">
    <property type="entry name" value="ACT_dom"/>
</dbReference>
<name>F6CY49_MARPP</name>
<dbReference type="InterPro" id="IPR045600">
    <property type="entry name" value="RelA/SpoT_AH_RIS"/>
</dbReference>
<comment type="similarity">
    <text evidence="6">Belongs to the relA/spoT family.</text>
</comment>
<evidence type="ECO:0000259" key="7">
    <source>
        <dbReference type="PROSITE" id="PS51671"/>
    </source>
</evidence>
<organism evidence="9 10">
    <name type="scientific">Marinomonas posidonica (strain CECT 7376 / NCIMB 14433 / IVIA-Po-181)</name>
    <dbReference type="NCBI Taxonomy" id="491952"/>
    <lineage>
        <taxon>Bacteria</taxon>
        <taxon>Pseudomonadati</taxon>
        <taxon>Pseudomonadota</taxon>
        <taxon>Gammaproteobacteria</taxon>
        <taxon>Oceanospirillales</taxon>
        <taxon>Oceanospirillaceae</taxon>
        <taxon>Marinomonas</taxon>
    </lineage>
</organism>
<dbReference type="SUPFAM" id="SSF81271">
    <property type="entry name" value="TGS-like"/>
    <property type="match status" value="1"/>
</dbReference>
<dbReference type="AlphaFoldDB" id="F6CY49"/>
<accession>F6CY49</accession>
<dbReference type="Gene3D" id="3.10.20.30">
    <property type="match status" value="1"/>
</dbReference>
<reference evidence="9 10" key="1">
    <citation type="journal article" date="2012" name="Stand. Genomic Sci.">
        <title>Complete genome sequence of Marinomonas posidonica type strain (IVIA-Po-181(T)).</title>
        <authorList>
            <person name="Lucas-Elio P."/>
            <person name="Goodwin L."/>
            <person name="Woyke T."/>
            <person name="Pitluck S."/>
            <person name="Nolan M."/>
            <person name="Kyrpides N.C."/>
            <person name="Detter J.C."/>
            <person name="Copeland A."/>
            <person name="Lu M."/>
            <person name="Bruce D."/>
            <person name="Detter C."/>
            <person name="Tapia R."/>
            <person name="Han S."/>
            <person name="Land M.L."/>
            <person name="Ivanova N."/>
            <person name="Mikhailova N."/>
            <person name="Johnston A.W."/>
            <person name="Sanchez-Amat A."/>
        </authorList>
    </citation>
    <scope>NUCLEOTIDE SEQUENCE [LARGE SCALE GENOMIC DNA]</scope>
    <source>
        <strain evidence="10">CECT 7376 / NCIMB 14433 / IVIA-Po-181</strain>
    </source>
</reference>
<dbReference type="CDD" id="cd01668">
    <property type="entry name" value="TGS_RSH"/>
    <property type="match status" value="1"/>
</dbReference>
<dbReference type="Gene3D" id="3.30.70.260">
    <property type="match status" value="1"/>
</dbReference>
<dbReference type="InterPro" id="IPR033655">
    <property type="entry name" value="TGS_RelA/SpoT"/>
</dbReference>
<evidence type="ECO:0000256" key="2">
    <source>
        <dbReference type="ARBA" id="ARBA00025704"/>
    </source>
</evidence>
<dbReference type="SUPFAM" id="SSF81301">
    <property type="entry name" value="Nucleotidyltransferase"/>
    <property type="match status" value="1"/>
</dbReference>
<dbReference type="NCBIfam" id="NF008124">
    <property type="entry name" value="PRK10872.1"/>
    <property type="match status" value="1"/>
</dbReference>
<evidence type="ECO:0000256" key="4">
    <source>
        <dbReference type="ARBA" id="ARBA00032407"/>
    </source>
</evidence>
<dbReference type="CDD" id="cd05399">
    <property type="entry name" value="NT_Rel-Spo_like"/>
    <property type="match status" value="1"/>
</dbReference>
<dbReference type="Gene3D" id="3.30.460.10">
    <property type="entry name" value="Beta Polymerase, domain 2"/>
    <property type="match status" value="1"/>
</dbReference>
<dbReference type="HOGENOM" id="CLU_012300_3_0_6"/>
<dbReference type="Pfam" id="PF13291">
    <property type="entry name" value="ACT_4"/>
    <property type="match status" value="1"/>
</dbReference>
<dbReference type="Pfam" id="PF13328">
    <property type="entry name" value="HD_4"/>
    <property type="match status" value="1"/>
</dbReference>
<comment type="function">
    <text evidence="6">In eubacteria ppGpp (guanosine 3'-diphosphate 5'-diphosphate) is a mediator of the stringent response that coordinates a variety of cellular activities in response to changes in nutritional abundance.</text>
</comment>
<dbReference type="NCBIfam" id="TIGR00691">
    <property type="entry name" value="spoT_relA"/>
    <property type="match status" value="1"/>
</dbReference>
<keyword evidence="9" id="KW-0808">Transferase</keyword>
<dbReference type="GO" id="GO:0015949">
    <property type="term" value="P:nucleobase-containing small molecule interconversion"/>
    <property type="evidence" value="ECO:0007669"/>
    <property type="project" value="UniProtKB-ARBA"/>
</dbReference>
<protein>
    <recommendedName>
        <fullName evidence="1">GTP pyrophosphokinase</fullName>
    </recommendedName>
    <alternativeName>
        <fullName evidence="4">(p)ppGpp synthase</fullName>
    </alternativeName>
    <alternativeName>
        <fullName evidence="3">ATP:GTP 3'-pyrophosphotransferase</fullName>
    </alternativeName>
    <alternativeName>
        <fullName evidence="5">ppGpp synthase I</fullName>
    </alternativeName>
</protein>
<dbReference type="GO" id="GO:0008728">
    <property type="term" value="F:GTP diphosphokinase activity"/>
    <property type="evidence" value="ECO:0007669"/>
    <property type="project" value="TreeGrafter"/>
</dbReference>
<evidence type="ECO:0000256" key="3">
    <source>
        <dbReference type="ARBA" id="ARBA00029754"/>
    </source>
</evidence>
<dbReference type="OrthoDB" id="9805041at2"/>
<dbReference type="FunFam" id="3.30.460.10:FF:000001">
    <property type="entry name" value="GTP pyrophosphokinase RelA"/>
    <property type="match status" value="1"/>
</dbReference>
<feature type="domain" description="ACT" evidence="7">
    <location>
        <begin position="675"/>
        <end position="750"/>
    </location>
</feature>
<sequence>MVTVRKDHPVLEDGSVDIDAWMSNFSDLIDDSARVPLRMACELARQAELQCARPSYWGPQASTFRAGLEMVEILSGFRADQDSLVAAALYRAVREDQLPISRVVDMFGRKVASLIEGVIRMGEVSKNLTADTAVEVLGSNENQLESLRKMLVSIIDDVRVVLIKLAERACAIKEAKYQGEDRRVAVALEVQSVYAPLAHRLGIGHIKWELEDLSFRYLYPTEYKRIAKWLDEKRLDRQQYIDDVIGLLDQRLKGINIHADLMGRAKHIYSIWRKMKRKNIGFDEVYDVRAVRILVDEPMECYGVLGVVHNLWRPIPQEFDDYISNPKSNGYQSLHTAVVGPQGRALEIQIRTHKMHEDAELGVCAHWKYKGTDLSSNSTSYEEKLQWLRTILDFHEVQGDLESLSEQVRSDIEQDRIYIFTPDGHVVDLPVNATPVDFAYRVHTEIGHRCRGAKVNGKIISLVTHLKTGDKVEILTTKEGGPSRDWLHPSLGYVQTNRARAKIQNWFRKEDRDKNLEAGKALLDKQLKRLGVDDNRIDLQTVAARFNFSNADEVYVSLGAGDIQLARVLRVVDEFLSPDGEASSSTTRPIRLKKSRHKSSDNDIHILGVGKLLTQMAKCCTPIPGDDIAGYITHGRGVSVHRQDCINIVQLGMDEPERIIDVSWGERLDNQYPVNIQVEAYDRTGLLNDITGLLANEKVNLLSMNTLSAKENHTANIRFTIEVGELTVLSKLLHRINQLPNVLNVYREKDF</sequence>
<dbReference type="InterPro" id="IPR007685">
    <property type="entry name" value="RelA_SpoT"/>
</dbReference>
<dbReference type="KEGG" id="mpc:Mar181_2650"/>
<evidence type="ECO:0000256" key="6">
    <source>
        <dbReference type="RuleBase" id="RU003847"/>
    </source>
</evidence>
<gene>
    <name evidence="9" type="ordered locus">Mar181_2650</name>
</gene>
<dbReference type="SUPFAM" id="SSF109604">
    <property type="entry name" value="HD-domain/PDEase-like"/>
    <property type="match status" value="1"/>
</dbReference>
<dbReference type="STRING" id="491952.Mar181_2650"/>
<dbReference type="Pfam" id="PF02824">
    <property type="entry name" value="TGS"/>
    <property type="match status" value="1"/>
</dbReference>
<feature type="domain" description="TGS" evidence="8">
    <location>
        <begin position="415"/>
        <end position="476"/>
    </location>
</feature>
<dbReference type="FunFam" id="3.10.20.30:FF:000002">
    <property type="entry name" value="GTP pyrophosphokinase (RelA/SpoT)"/>
    <property type="match status" value="1"/>
</dbReference>
<dbReference type="InterPro" id="IPR004811">
    <property type="entry name" value="RelA/Spo_fam"/>
</dbReference>
<dbReference type="SMART" id="SM00954">
    <property type="entry name" value="RelA_SpoT"/>
    <property type="match status" value="1"/>
</dbReference>
<dbReference type="CDD" id="cd04876">
    <property type="entry name" value="ACT_RelA-SpoT"/>
    <property type="match status" value="1"/>
</dbReference>
<dbReference type="InterPro" id="IPR043519">
    <property type="entry name" value="NT_sf"/>
</dbReference>
<evidence type="ECO:0000313" key="10">
    <source>
        <dbReference type="Proteomes" id="UP000009230"/>
    </source>
</evidence>
<dbReference type="InterPro" id="IPR012676">
    <property type="entry name" value="TGS-like"/>
</dbReference>
<comment type="pathway">
    <text evidence="2">Purine metabolism.</text>
</comment>
<dbReference type="InterPro" id="IPR004095">
    <property type="entry name" value="TGS"/>
</dbReference>
<dbReference type="GO" id="GO:0042594">
    <property type="term" value="P:response to starvation"/>
    <property type="evidence" value="ECO:0007669"/>
    <property type="project" value="TreeGrafter"/>
</dbReference>
<dbReference type="Proteomes" id="UP000009230">
    <property type="component" value="Chromosome"/>
</dbReference>
<evidence type="ECO:0000313" key="9">
    <source>
        <dbReference type="EMBL" id="AEF55681.1"/>
    </source>
</evidence>
<dbReference type="SUPFAM" id="SSF55021">
    <property type="entry name" value="ACT-like"/>
    <property type="match status" value="1"/>
</dbReference>
<evidence type="ECO:0000256" key="5">
    <source>
        <dbReference type="ARBA" id="ARBA00033308"/>
    </source>
</evidence>
<dbReference type="Pfam" id="PF19296">
    <property type="entry name" value="RelA_AH_RIS"/>
    <property type="match status" value="1"/>
</dbReference>
<dbReference type="GO" id="GO:0008893">
    <property type="term" value="F:guanosine-3',5'-bis(diphosphate) 3'-diphosphatase activity"/>
    <property type="evidence" value="ECO:0007669"/>
    <property type="project" value="TreeGrafter"/>
</dbReference>
<dbReference type="Gene3D" id="1.10.3210.10">
    <property type="entry name" value="Hypothetical protein af1432"/>
    <property type="match status" value="1"/>
</dbReference>
<evidence type="ECO:0000259" key="8">
    <source>
        <dbReference type="PROSITE" id="PS51880"/>
    </source>
</evidence>
<dbReference type="PANTHER" id="PTHR21262">
    <property type="entry name" value="GUANOSINE-3',5'-BIS DIPHOSPHATE 3'-PYROPHOSPHOHYDROLASE"/>
    <property type="match status" value="1"/>
</dbReference>
<proteinExistence type="inferred from homology"/>
<dbReference type="InterPro" id="IPR045865">
    <property type="entry name" value="ACT-like_dom_sf"/>
</dbReference>
<dbReference type="Pfam" id="PF04607">
    <property type="entry name" value="RelA_SpoT"/>
    <property type="match status" value="1"/>
</dbReference>
<dbReference type="PROSITE" id="PS51880">
    <property type="entry name" value="TGS"/>
    <property type="match status" value="1"/>
</dbReference>
<dbReference type="PANTHER" id="PTHR21262:SF31">
    <property type="entry name" value="GTP PYROPHOSPHOKINASE"/>
    <property type="match status" value="1"/>
</dbReference>
<dbReference type="eggNOG" id="COG0317">
    <property type="taxonomic scope" value="Bacteria"/>
</dbReference>
<dbReference type="RefSeq" id="WP_013797153.1">
    <property type="nucleotide sequence ID" value="NC_015559.1"/>
</dbReference>